<dbReference type="AlphaFoldDB" id="U3CJV6"/>
<reference evidence="2 3" key="1">
    <citation type="submission" date="2013-09" db="EMBL/GenBank/DDBJ databases">
        <title>Whole genome shotgun sequence of Vibrio ezurae NBRC 102218.</title>
        <authorList>
            <person name="Yoshida I."/>
            <person name="Hosoyama A."/>
            <person name="Numata M."/>
            <person name="Hashimoto M."/>
            <person name="Hosoyama Y."/>
            <person name="Tsuchikane K."/>
            <person name="Noguchi M."/>
            <person name="Hirakata S."/>
            <person name="Ichikawa N."/>
            <person name="Ohji S."/>
            <person name="Yamazoe A."/>
            <person name="Fujita N."/>
        </authorList>
    </citation>
    <scope>NUCLEOTIDE SEQUENCE [LARGE SCALE GENOMIC DNA]</scope>
    <source>
        <strain evidence="2 3">NBRC 102218</strain>
    </source>
</reference>
<dbReference type="PIRSF" id="PIRSF006287">
    <property type="entry name" value="UCP006287"/>
    <property type="match status" value="1"/>
</dbReference>
<protein>
    <submittedName>
        <fullName evidence="2">Uncharacterized protein</fullName>
    </submittedName>
</protein>
<dbReference type="OrthoDB" id="5739292at2"/>
<gene>
    <name evidence="2" type="ORF">VEZ01S_02_00740</name>
</gene>
<dbReference type="STRING" id="1219080.VEZ01S_02_00740"/>
<dbReference type="InterPro" id="IPR008249">
    <property type="entry name" value="UPF0231"/>
</dbReference>
<organism evidence="2 3">
    <name type="scientific">Vibrio ezurae NBRC 102218</name>
    <dbReference type="NCBI Taxonomy" id="1219080"/>
    <lineage>
        <taxon>Bacteria</taxon>
        <taxon>Pseudomonadati</taxon>
        <taxon>Pseudomonadota</taxon>
        <taxon>Gammaproteobacteria</taxon>
        <taxon>Vibrionales</taxon>
        <taxon>Vibrionaceae</taxon>
        <taxon>Vibrio</taxon>
    </lineage>
</organism>
<dbReference type="eggNOG" id="COG3112">
    <property type="taxonomic scope" value="Bacteria"/>
</dbReference>
<comment type="caution">
    <text evidence="2">The sequence shown here is derived from an EMBL/GenBank/DDBJ whole genome shotgun (WGS) entry which is preliminary data.</text>
</comment>
<comment type="similarity">
    <text evidence="1">Belongs to the UPF0231 family.</text>
</comment>
<evidence type="ECO:0000256" key="1">
    <source>
        <dbReference type="ARBA" id="ARBA00005367"/>
    </source>
</evidence>
<evidence type="ECO:0000313" key="2">
    <source>
        <dbReference type="EMBL" id="GAD78493.1"/>
    </source>
</evidence>
<dbReference type="RefSeq" id="WP_021712217.1">
    <property type="nucleotide sequence ID" value="NZ_BATM01000002.1"/>
</dbReference>
<sequence>MEFEFKRAFGEYSIKTSMGHEIVGRWLQEEIGRDADKLQQVFALAEEAIHNQSEVLLLQGTEISMSIEAGEVTVQENVLQQQTEQEFEPDMDFYNCESSAVCGLEDFSTLIHQWQRFLTTGR</sequence>
<dbReference type="Proteomes" id="UP000016562">
    <property type="component" value="Unassembled WGS sequence"/>
</dbReference>
<accession>U3CJV6</accession>
<dbReference type="EMBL" id="BATM01000002">
    <property type="protein sequence ID" value="GAD78493.1"/>
    <property type="molecule type" value="Genomic_DNA"/>
</dbReference>
<name>U3CJV6_9VIBR</name>
<evidence type="ECO:0000313" key="3">
    <source>
        <dbReference type="Proteomes" id="UP000016562"/>
    </source>
</evidence>
<dbReference type="Pfam" id="PF06062">
    <property type="entry name" value="UPF0231"/>
    <property type="match status" value="1"/>
</dbReference>
<proteinExistence type="inferred from homology"/>
<keyword evidence="3" id="KW-1185">Reference proteome</keyword>